<comment type="caution">
    <text evidence="3">The sequence shown here is derived from an EMBL/GenBank/DDBJ whole genome shotgun (WGS) entry which is preliminary data.</text>
</comment>
<evidence type="ECO:0000256" key="1">
    <source>
        <dbReference type="ARBA" id="ARBA00023002"/>
    </source>
</evidence>
<accession>A0AA43QZ20</accession>
<dbReference type="AlphaFoldDB" id="A0AA43QZ20"/>
<keyword evidence="4" id="KW-1185">Reference proteome</keyword>
<evidence type="ECO:0000259" key="2">
    <source>
        <dbReference type="Pfam" id="PF00248"/>
    </source>
</evidence>
<dbReference type="Proteomes" id="UP001161017">
    <property type="component" value="Unassembled WGS sequence"/>
</dbReference>
<name>A0AA43QZ20_9LECA</name>
<dbReference type="Gene3D" id="3.20.20.100">
    <property type="entry name" value="NADP-dependent oxidoreductase domain"/>
    <property type="match status" value="1"/>
</dbReference>
<dbReference type="PANTHER" id="PTHR43625">
    <property type="entry name" value="AFLATOXIN B1 ALDEHYDE REDUCTASE"/>
    <property type="match status" value="1"/>
</dbReference>
<protein>
    <recommendedName>
        <fullName evidence="2">NADP-dependent oxidoreductase domain-containing protein</fullName>
    </recommendedName>
</protein>
<gene>
    <name evidence="3" type="ORF">OHK93_004688</name>
</gene>
<sequence length="330" mass="36225">MRAAISSGCTFWDGGEFYGTPSSNSLTLLNDFFTSHPSEADKVIVNIKGALGPGMVVNASPEALRQSVERCVQMLDGKAKIDMFECARRDRNVPLESELATLQGLVEEGLIGGIALSEVNAETIRKAARLAKILAVEVEISLFETGPLGNGITDACREFNIPILAYCPIGRGMLSGQIKCFDDLPEKDFRRMLPRFQPANFENNMKLVKQLEVLAQKKGCTSAQLAIVWIVNLSRREDMPTIIPIPGATTAERVMENAKAGEVKLNEEEMAEIGEVLKTCEVAGERYHAAGMKSISHDRNSLESLGAHHFSPRIQICMWGRKPNTFILSI</sequence>
<dbReference type="InterPro" id="IPR050791">
    <property type="entry name" value="Aldo-Keto_reductase"/>
</dbReference>
<dbReference type="EMBL" id="JAPUFD010000022">
    <property type="protein sequence ID" value="MDI1492905.1"/>
    <property type="molecule type" value="Genomic_DNA"/>
</dbReference>
<evidence type="ECO:0000313" key="4">
    <source>
        <dbReference type="Proteomes" id="UP001161017"/>
    </source>
</evidence>
<feature type="domain" description="NADP-dependent oxidoreductase" evidence="2">
    <location>
        <begin position="1"/>
        <end position="277"/>
    </location>
</feature>
<dbReference type="SUPFAM" id="SSF51430">
    <property type="entry name" value="NAD(P)-linked oxidoreductase"/>
    <property type="match status" value="1"/>
</dbReference>
<dbReference type="Pfam" id="PF00248">
    <property type="entry name" value="Aldo_ket_red"/>
    <property type="match status" value="1"/>
</dbReference>
<reference evidence="3" key="1">
    <citation type="journal article" date="2023" name="Genome Biol. Evol.">
        <title>First Whole Genome Sequence and Flow Cytometry Genome Size Data for the Lichen-Forming Fungus Ramalina farinacea (Ascomycota).</title>
        <authorList>
            <person name="Llewellyn T."/>
            <person name="Mian S."/>
            <person name="Hill R."/>
            <person name="Leitch I.J."/>
            <person name="Gaya E."/>
        </authorList>
    </citation>
    <scope>NUCLEOTIDE SEQUENCE</scope>
    <source>
        <strain evidence="3">LIQ254RAFAR</strain>
    </source>
</reference>
<dbReference type="GO" id="GO:0005737">
    <property type="term" value="C:cytoplasm"/>
    <property type="evidence" value="ECO:0007669"/>
    <property type="project" value="TreeGrafter"/>
</dbReference>
<evidence type="ECO:0000313" key="3">
    <source>
        <dbReference type="EMBL" id="MDI1492905.1"/>
    </source>
</evidence>
<keyword evidence="1" id="KW-0560">Oxidoreductase</keyword>
<dbReference type="CDD" id="cd19077">
    <property type="entry name" value="AKR_AKR8A1-2"/>
    <property type="match status" value="1"/>
</dbReference>
<dbReference type="InterPro" id="IPR036812">
    <property type="entry name" value="NAD(P)_OxRdtase_dom_sf"/>
</dbReference>
<organism evidence="3 4">
    <name type="scientific">Ramalina farinacea</name>
    <dbReference type="NCBI Taxonomy" id="258253"/>
    <lineage>
        <taxon>Eukaryota</taxon>
        <taxon>Fungi</taxon>
        <taxon>Dikarya</taxon>
        <taxon>Ascomycota</taxon>
        <taxon>Pezizomycotina</taxon>
        <taxon>Lecanoromycetes</taxon>
        <taxon>OSLEUM clade</taxon>
        <taxon>Lecanoromycetidae</taxon>
        <taxon>Lecanorales</taxon>
        <taxon>Lecanorineae</taxon>
        <taxon>Ramalinaceae</taxon>
        <taxon>Ramalina</taxon>
    </lineage>
</organism>
<dbReference type="GO" id="GO:0016491">
    <property type="term" value="F:oxidoreductase activity"/>
    <property type="evidence" value="ECO:0007669"/>
    <property type="project" value="UniProtKB-KW"/>
</dbReference>
<dbReference type="InterPro" id="IPR023210">
    <property type="entry name" value="NADP_OxRdtase_dom"/>
</dbReference>
<proteinExistence type="predicted"/>
<dbReference type="PANTHER" id="PTHR43625:SF78">
    <property type="entry name" value="PYRIDOXAL REDUCTASE-RELATED"/>
    <property type="match status" value="1"/>
</dbReference>